<accession>A0A1G6HGN8</accession>
<sequence>MYIYLFFNHLSHVQTLKQVSLFDGTLSYFDEEFSTGSHSIKVQYFNPVSP</sequence>
<evidence type="ECO:0000313" key="1">
    <source>
        <dbReference type="EMBL" id="SDB93497.1"/>
    </source>
</evidence>
<evidence type="ECO:0000313" key="2">
    <source>
        <dbReference type="Proteomes" id="UP000242317"/>
    </source>
</evidence>
<gene>
    <name evidence="1" type="ORF">SAMN05421749_102237</name>
</gene>
<protein>
    <submittedName>
        <fullName evidence="1">Uncharacterized protein</fullName>
    </submittedName>
</protein>
<reference evidence="2" key="1">
    <citation type="submission" date="2016-09" db="EMBL/GenBank/DDBJ databases">
        <authorList>
            <person name="Varghese N."/>
            <person name="Submissions S."/>
        </authorList>
    </citation>
    <scope>NUCLEOTIDE SEQUENCE [LARGE SCALE GENOMIC DNA]</scope>
    <source>
        <strain evidence="2">ANC 3699</strain>
    </source>
</reference>
<name>A0A1G6HGN8_9GAMM</name>
<dbReference type="Proteomes" id="UP000242317">
    <property type="component" value="Unassembled WGS sequence"/>
</dbReference>
<keyword evidence="2" id="KW-1185">Reference proteome</keyword>
<organism evidence="1 2">
    <name type="scientific">Acinetobacter marinus</name>
    <dbReference type="NCBI Taxonomy" id="281375"/>
    <lineage>
        <taxon>Bacteria</taxon>
        <taxon>Pseudomonadati</taxon>
        <taxon>Pseudomonadota</taxon>
        <taxon>Gammaproteobacteria</taxon>
        <taxon>Moraxellales</taxon>
        <taxon>Moraxellaceae</taxon>
        <taxon>Acinetobacter</taxon>
    </lineage>
</organism>
<dbReference type="EMBL" id="FMYK01000002">
    <property type="protein sequence ID" value="SDB93497.1"/>
    <property type="molecule type" value="Genomic_DNA"/>
</dbReference>
<proteinExistence type="predicted"/>
<dbReference type="AlphaFoldDB" id="A0A1G6HGN8"/>